<evidence type="ECO:0000256" key="1">
    <source>
        <dbReference type="ARBA" id="ARBA00004618"/>
    </source>
</evidence>
<dbReference type="EMBL" id="RBWW01000001">
    <property type="protein sequence ID" value="RKS81635.1"/>
    <property type="molecule type" value="Genomic_DNA"/>
</dbReference>
<dbReference type="GO" id="GO:0005198">
    <property type="term" value="F:structural molecule activity"/>
    <property type="evidence" value="ECO:0007669"/>
    <property type="project" value="InterPro"/>
</dbReference>
<evidence type="ECO:0000313" key="6">
    <source>
        <dbReference type="EMBL" id="RKS81635.1"/>
    </source>
</evidence>
<organism evidence="6 7">
    <name type="scientific">Haloarcula quadrata</name>
    <dbReference type="NCBI Taxonomy" id="182779"/>
    <lineage>
        <taxon>Archaea</taxon>
        <taxon>Methanobacteriati</taxon>
        <taxon>Methanobacteriota</taxon>
        <taxon>Stenosarchaea group</taxon>
        <taxon>Halobacteria</taxon>
        <taxon>Halobacteriales</taxon>
        <taxon>Haloarculaceae</taxon>
        <taxon>Haloarcula</taxon>
    </lineage>
</organism>
<evidence type="ECO:0000313" key="7">
    <source>
        <dbReference type="Proteomes" id="UP000268233"/>
    </source>
</evidence>
<dbReference type="PANTHER" id="PTHR35903">
    <property type="entry name" value="FLAGELLIN B1"/>
    <property type="match status" value="1"/>
</dbReference>
<protein>
    <recommendedName>
        <fullName evidence="4">Flagellin</fullName>
    </recommendedName>
</protein>
<evidence type="ECO:0000256" key="2">
    <source>
        <dbReference type="ARBA" id="ARBA00010256"/>
    </source>
</evidence>
<dbReference type="AlphaFoldDB" id="A0A495R2S7"/>
<dbReference type="GO" id="GO:0097588">
    <property type="term" value="P:archaeal or bacterial-type flagellum-dependent cell motility"/>
    <property type="evidence" value="ECO:0007669"/>
    <property type="project" value="InterPro"/>
</dbReference>
<dbReference type="Proteomes" id="UP000268233">
    <property type="component" value="Unassembled WGS sequence"/>
</dbReference>
<gene>
    <name evidence="6" type="ORF">BDK61_0928</name>
</gene>
<comment type="subcellular location">
    <subcellularLocation>
        <location evidence="1 4">Archaeal flagellum</location>
    </subcellularLocation>
</comment>
<evidence type="ECO:0000256" key="3">
    <source>
        <dbReference type="ARBA" id="ARBA00022440"/>
    </source>
</evidence>
<comment type="function">
    <text evidence="4">Flagellin is the subunit protein which polymerizes to form the filaments of archaeal flagella.</text>
</comment>
<dbReference type="GO" id="GO:0097589">
    <property type="term" value="C:archaeal-type flagellum"/>
    <property type="evidence" value="ECO:0007669"/>
    <property type="project" value="UniProtKB-SubCell"/>
</dbReference>
<keyword evidence="7" id="KW-1185">Reference proteome</keyword>
<dbReference type="InterPro" id="IPR002774">
    <property type="entry name" value="Flagellin_arc-type"/>
</dbReference>
<keyword evidence="5" id="KW-0812">Transmembrane</keyword>
<keyword evidence="5" id="KW-1133">Transmembrane helix</keyword>
<evidence type="ECO:0000256" key="4">
    <source>
        <dbReference type="RuleBase" id="RU361282"/>
    </source>
</evidence>
<dbReference type="RefSeq" id="WP_049938970.1">
    <property type="nucleotide sequence ID" value="NZ_RBWW01000001.1"/>
</dbReference>
<name>A0A495R2S7_9EURY</name>
<dbReference type="NCBIfam" id="TIGR02537">
    <property type="entry name" value="arch_flag_Nterm"/>
    <property type="match status" value="1"/>
</dbReference>
<dbReference type="PANTHER" id="PTHR35903:SF1">
    <property type="entry name" value="FLAGELLIN B1"/>
    <property type="match status" value="1"/>
</dbReference>
<accession>A0A495R2S7</accession>
<keyword evidence="5" id="KW-0472">Membrane</keyword>
<evidence type="ECO:0000256" key="5">
    <source>
        <dbReference type="SAM" id="Phobius"/>
    </source>
</evidence>
<dbReference type="GeneID" id="40153098"/>
<dbReference type="Pfam" id="PF01917">
    <property type="entry name" value="Flagellin_arch-type"/>
    <property type="match status" value="1"/>
</dbReference>
<reference evidence="6 7" key="1">
    <citation type="submission" date="2018-10" db="EMBL/GenBank/DDBJ databases">
        <title>Genomic Encyclopedia of Archaeal and Bacterial Type Strains, Phase II (KMG-II): from individual species to whole genera.</title>
        <authorList>
            <person name="Goeker M."/>
        </authorList>
    </citation>
    <scope>NUCLEOTIDE SEQUENCE [LARGE SCALE GENOMIC DNA]</scope>
    <source>
        <strain evidence="6 7">DSM 11927</strain>
    </source>
</reference>
<dbReference type="InterPro" id="IPR013373">
    <property type="entry name" value="Flagellin/pilin_N_arc"/>
</dbReference>
<keyword evidence="3 4" id="KW-0974">Archaeal flagellum</keyword>
<feature type="transmembrane region" description="Helical" evidence="5">
    <location>
        <begin position="21"/>
        <end position="42"/>
    </location>
</feature>
<proteinExistence type="inferred from homology"/>
<comment type="caution">
    <text evidence="6">The sequence shown here is derived from an EMBL/GenBank/DDBJ whole genome shotgun (WGS) entry which is preliminary data.</text>
</comment>
<comment type="similarity">
    <text evidence="2 4">Belongs to the archaeal flagellin family.</text>
</comment>
<sequence>MSEPNRREERATVKRRAQSSLGSIILLIAALLIAAATAGVLFEVVGGFQSDAATASDKSADRVIARTEVVGSTGHVNTTGQSIEAVTLVVKRAEGGGNMDLSDVVVGTTIGSGADAPVGSAAEVTVTPLRDDDDSLSRDILNDDGDRAALRIDLAALTGVELQPSESGTIRLLSPDGATTTVRVSVPSSLNGKTTVPL</sequence>